<organism evidence="1 2">
    <name type="scientific">Nitrobacter winogradskyi</name>
    <name type="common">Nitrobacter agilis</name>
    <dbReference type="NCBI Taxonomy" id="913"/>
    <lineage>
        <taxon>Bacteria</taxon>
        <taxon>Pseudomonadati</taxon>
        <taxon>Pseudomonadota</taxon>
        <taxon>Alphaproteobacteria</taxon>
        <taxon>Hyphomicrobiales</taxon>
        <taxon>Nitrobacteraceae</taxon>
        <taxon>Nitrobacter</taxon>
    </lineage>
</organism>
<sequence length="51" mass="5978">MKWFNEKRKGTKPNLVQATDAIDVTALYVWTAWATEAQKPKTDFSVEYRSR</sequence>
<dbReference type="Proteomes" id="UP000318825">
    <property type="component" value="Unassembled WGS sequence"/>
</dbReference>
<evidence type="ECO:0000313" key="2">
    <source>
        <dbReference type="Proteomes" id="UP000318825"/>
    </source>
</evidence>
<evidence type="ECO:0000313" key="1">
    <source>
        <dbReference type="EMBL" id="GEC17571.1"/>
    </source>
</evidence>
<name>A0A4Y3WHA2_NITWI</name>
<dbReference type="AlphaFoldDB" id="A0A4Y3WHA2"/>
<proteinExistence type="predicted"/>
<gene>
    <name evidence="1" type="ORF">NWI01_34630</name>
</gene>
<comment type="caution">
    <text evidence="1">The sequence shown here is derived from an EMBL/GenBank/DDBJ whole genome shotgun (WGS) entry which is preliminary data.</text>
</comment>
<dbReference type="EMBL" id="BJNF01000119">
    <property type="protein sequence ID" value="GEC17571.1"/>
    <property type="molecule type" value="Genomic_DNA"/>
</dbReference>
<protein>
    <submittedName>
        <fullName evidence="1">Uncharacterized protein</fullName>
    </submittedName>
</protein>
<reference evidence="1 2" key="1">
    <citation type="submission" date="2019-06" db="EMBL/GenBank/DDBJ databases">
        <title>Whole genome shotgun sequence of Nitrobacter winogradskyi NBRC 14297.</title>
        <authorList>
            <person name="Hosoyama A."/>
            <person name="Uohara A."/>
            <person name="Ohji S."/>
            <person name="Ichikawa N."/>
        </authorList>
    </citation>
    <scope>NUCLEOTIDE SEQUENCE [LARGE SCALE GENOMIC DNA]</scope>
    <source>
        <strain evidence="1 2">NBRC 14297</strain>
    </source>
</reference>
<accession>A0A4Y3WHA2</accession>